<dbReference type="SUPFAM" id="SSF53098">
    <property type="entry name" value="Ribonuclease H-like"/>
    <property type="match status" value="1"/>
</dbReference>
<dbReference type="AlphaFoldDB" id="A0AAE3E4K6"/>
<organism evidence="2 3">
    <name type="scientific">Anthropogastromicrobium aceti</name>
    <dbReference type="NCBI Taxonomy" id="2981768"/>
    <lineage>
        <taxon>Bacteria</taxon>
        <taxon>Bacillati</taxon>
        <taxon>Bacillota</taxon>
        <taxon>Clostridia</taxon>
        <taxon>Lachnospirales</taxon>
        <taxon>Lachnospiraceae</taxon>
        <taxon>Anthropogastromicrobium</taxon>
    </lineage>
</organism>
<dbReference type="EMBL" id="JAJEQN010000018">
    <property type="protein sequence ID" value="MCC2221685.1"/>
    <property type="molecule type" value="Genomic_DNA"/>
</dbReference>
<accession>A0AAE3E4K6</accession>
<name>A0AAE3E4K6_9FIRM</name>
<dbReference type="PANTHER" id="PTHR33258">
    <property type="entry name" value="TRANSPOSASE INSL FOR INSERTION SEQUENCE ELEMENT IS186A-RELATED"/>
    <property type="match status" value="1"/>
</dbReference>
<protein>
    <submittedName>
        <fullName evidence="2">Transposase</fullName>
    </submittedName>
</protein>
<dbReference type="PANTHER" id="PTHR33258:SF1">
    <property type="entry name" value="TRANSPOSASE INSL FOR INSERTION SEQUENCE ELEMENT IS186A-RELATED"/>
    <property type="match status" value="1"/>
</dbReference>
<feature type="domain" description="Transposase IS4-like" evidence="1">
    <location>
        <begin position="54"/>
        <end position="134"/>
    </location>
</feature>
<dbReference type="InterPro" id="IPR002559">
    <property type="entry name" value="Transposase_11"/>
</dbReference>
<reference evidence="2 3" key="1">
    <citation type="submission" date="2021-10" db="EMBL/GenBank/DDBJ databases">
        <title>Anaerobic single-cell dispensing facilitates the cultivation of human gut bacteria.</title>
        <authorList>
            <person name="Afrizal A."/>
        </authorList>
    </citation>
    <scope>NUCLEOTIDE SEQUENCE [LARGE SCALE GENOMIC DNA]</scope>
    <source>
        <strain evidence="2 3">CLA-AA-H224</strain>
    </source>
</reference>
<sequence length="213" mass="25063">DLPLHAIIMTRFRQIWNPGCYSSLTKEIKEHPKIYKSIGNGTFDYIPLKSQEQYSISFRVIRLKLSNGKTEVLYTNLPADQFSLEDLRELYHLRWGIETSFRDLKYNIGLRYFHSRKQELILQEIYAKLIAYNFCRLVAEAASVGKQKNEKRKYCYKINFTILVKICFEFLKCSADQMINVGALLQKNLIPIRPNRNSPRYLGARTAASFEYR</sequence>
<dbReference type="InterPro" id="IPR012337">
    <property type="entry name" value="RNaseH-like_sf"/>
</dbReference>
<dbReference type="Proteomes" id="UP001198200">
    <property type="component" value="Unassembled WGS sequence"/>
</dbReference>
<dbReference type="GO" id="GO:0004803">
    <property type="term" value="F:transposase activity"/>
    <property type="evidence" value="ECO:0007669"/>
    <property type="project" value="InterPro"/>
</dbReference>
<feature type="non-terminal residue" evidence="2">
    <location>
        <position position="1"/>
    </location>
</feature>
<dbReference type="GO" id="GO:0006313">
    <property type="term" value="P:DNA transposition"/>
    <property type="evidence" value="ECO:0007669"/>
    <property type="project" value="InterPro"/>
</dbReference>
<evidence type="ECO:0000313" key="2">
    <source>
        <dbReference type="EMBL" id="MCC2221685.1"/>
    </source>
</evidence>
<proteinExistence type="predicted"/>
<dbReference type="RefSeq" id="WP_308731773.1">
    <property type="nucleotide sequence ID" value="NZ_JAJEQN010000018.1"/>
</dbReference>
<evidence type="ECO:0000259" key="1">
    <source>
        <dbReference type="Pfam" id="PF01609"/>
    </source>
</evidence>
<comment type="caution">
    <text evidence="2">The sequence shown here is derived from an EMBL/GenBank/DDBJ whole genome shotgun (WGS) entry which is preliminary data.</text>
</comment>
<dbReference type="Pfam" id="PF01609">
    <property type="entry name" value="DDE_Tnp_1"/>
    <property type="match status" value="1"/>
</dbReference>
<keyword evidence="3" id="KW-1185">Reference proteome</keyword>
<evidence type="ECO:0000313" key="3">
    <source>
        <dbReference type="Proteomes" id="UP001198200"/>
    </source>
</evidence>
<gene>
    <name evidence="2" type="ORF">LKD48_08580</name>
</gene>
<dbReference type="GO" id="GO:0003677">
    <property type="term" value="F:DNA binding"/>
    <property type="evidence" value="ECO:0007669"/>
    <property type="project" value="InterPro"/>
</dbReference>